<keyword evidence="2" id="KW-0732">Signal</keyword>
<evidence type="ECO:0000313" key="4">
    <source>
        <dbReference type="Proteomes" id="UP000529637"/>
    </source>
</evidence>
<organism evidence="3 4">
    <name type="scientific">Piscinibacter koreensis</name>
    <dbReference type="NCBI Taxonomy" id="2742824"/>
    <lineage>
        <taxon>Bacteria</taxon>
        <taxon>Pseudomonadati</taxon>
        <taxon>Pseudomonadota</taxon>
        <taxon>Betaproteobacteria</taxon>
        <taxon>Burkholderiales</taxon>
        <taxon>Sphaerotilaceae</taxon>
        <taxon>Piscinibacter</taxon>
    </lineage>
</organism>
<proteinExistence type="predicted"/>
<sequence length="158" mass="16019">MTKPTDTRIEALRVRSLAALAGSALALAAAGAFAADKAPADSRYQQERSVCTGGMSQQDRATCLREAGAAKDEARRGQLSNGTSGASRDANATDRCNALPAKDRADCVARIQGPQAANQRTQTSGSVAGGGVLRETTTTTTTITTIPGGSAAPASPAR</sequence>
<name>A0A7Y6NQ13_9BURK</name>
<comment type="caution">
    <text evidence="3">The sequence shown here is derived from an EMBL/GenBank/DDBJ whole genome shotgun (WGS) entry which is preliminary data.</text>
</comment>
<reference evidence="3 4" key="1">
    <citation type="submission" date="2020-06" db="EMBL/GenBank/DDBJ databases">
        <title>Schlegella sp. ID0723 isolated from air conditioner.</title>
        <authorList>
            <person name="Kim D.Y."/>
            <person name="Kim D.-U."/>
        </authorList>
    </citation>
    <scope>NUCLEOTIDE SEQUENCE [LARGE SCALE GENOMIC DNA]</scope>
    <source>
        <strain evidence="3 4">ID0723</strain>
    </source>
</reference>
<evidence type="ECO:0000313" key="3">
    <source>
        <dbReference type="EMBL" id="NUZ07242.1"/>
    </source>
</evidence>
<feature type="region of interest" description="Disordered" evidence="1">
    <location>
        <begin position="67"/>
        <end position="97"/>
    </location>
</feature>
<evidence type="ECO:0000256" key="2">
    <source>
        <dbReference type="SAM" id="SignalP"/>
    </source>
</evidence>
<dbReference type="Proteomes" id="UP000529637">
    <property type="component" value="Unassembled WGS sequence"/>
</dbReference>
<gene>
    <name evidence="3" type="ORF">HQN59_15880</name>
</gene>
<dbReference type="AlphaFoldDB" id="A0A7Y6NQ13"/>
<feature type="chain" id="PRO_5031007132" description="Secreted protein" evidence="2">
    <location>
        <begin position="35"/>
        <end position="158"/>
    </location>
</feature>
<evidence type="ECO:0008006" key="5">
    <source>
        <dbReference type="Google" id="ProtNLM"/>
    </source>
</evidence>
<dbReference type="RefSeq" id="WP_176070093.1">
    <property type="nucleotide sequence ID" value="NZ_JABWMJ010000007.1"/>
</dbReference>
<keyword evidence="4" id="KW-1185">Reference proteome</keyword>
<feature type="region of interest" description="Disordered" evidence="1">
    <location>
        <begin position="139"/>
        <end position="158"/>
    </location>
</feature>
<accession>A0A7Y6NQ13</accession>
<feature type="signal peptide" evidence="2">
    <location>
        <begin position="1"/>
        <end position="34"/>
    </location>
</feature>
<protein>
    <recommendedName>
        <fullName evidence="5">Secreted protein</fullName>
    </recommendedName>
</protein>
<dbReference type="EMBL" id="JABWMJ010000007">
    <property type="protein sequence ID" value="NUZ07242.1"/>
    <property type="molecule type" value="Genomic_DNA"/>
</dbReference>
<evidence type="ECO:0000256" key="1">
    <source>
        <dbReference type="SAM" id="MobiDB-lite"/>
    </source>
</evidence>